<gene>
    <name evidence="2" type="ORF">SAMN04488540_11078</name>
</gene>
<dbReference type="PROSITE" id="PS51257">
    <property type="entry name" value="PROKAR_LIPOPROTEIN"/>
    <property type="match status" value="1"/>
</dbReference>
<accession>A0A1G8V2D5</accession>
<keyword evidence="1" id="KW-0732">Signal</keyword>
<dbReference type="EMBL" id="FNEM01000010">
    <property type="protein sequence ID" value="SDJ60252.1"/>
    <property type="molecule type" value="Genomic_DNA"/>
</dbReference>
<name>A0A1G8V2D5_9GAMM</name>
<dbReference type="OrthoDB" id="9769023at2"/>
<keyword evidence="3" id="KW-1185">Reference proteome</keyword>
<dbReference type="AlphaFoldDB" id="A0A1G8V2D5"/>
<protein>
    <submittedName>
        <fullName evidence="2">Uncharacterized protein</fullName>
    </submittedName>
</protein>
<organism evidence="2 3">
    <name type="scientific">Ferrimonas sediminum</name>
    <dbReference type="NCBI Taxonomy" id="718193"/>
    <lineage>
        <taxon>Bacteria</taxon>
        <taxon>Pseudomonadati</taxon>
        <taxon>Pseudomonadota</taxon>
        <taxon>Gammaproteobacteria</taxon>
        <taxon>Alteromonadales</taxon>
        <taxon>Ferrimonadaceae</taxon>
        <taxon>Ferrimonas</taxon>
    </lineage>
</organism>
<dbReference type="RefSeq" id="WP_090365669.1">
    <property type="nucleotide sequence ID" value="NZ_FNEM01000010.1"/>
</dbReference>
<dbReference type="Proteomes" id="UP000199527">
    <property type="component" value="Unassembled WGS sequence"/>
</dbReference>
<evidence type="ECO:0000313" key="2">
    <source>
        <dbReference type="EMBL" id="SDJ60252.1"/>
    </source>
</evidence>
<feature type="chain" id="PRO_5011557781" evidence="1">
    <location>
        <begin position="21"/>
        <end position="448"/>
    </location>
</feature>
<dbReference type="SUPFAM" id="SSF48452">
    <property type="entry name" value="TPR-like"/>
    <property type="match status" value="1"/>
</dbReference>
<evidence type="ECO:0000313" key="3">
    <source>
        <dbReference type="Proteomes" id="UP000199527"/>
    </source>
</evidence>
<evidence type="ECO:0000256" key="1">
    <source>
        <dbReference type="SAM" id="SignalP"/>
    </source>
</evidence>
<reference evidence="3" key="1">
    <citation type="submission" date="2016-10" db="EMBL/GenBank/DDBJ databases">
        <authorList>
            <person name="Varghese N."/>
            <person name="Submissions S."/>
        </authorList>
    </citation>
    <scope>NUCLEOTIDE SEQUENCE [LARGE SCALE GENOMIC DNA]</scope>
    <source>
        <strain evidence="3">DSM 23317</strain>
    </source>
</reference>
<feature type="signal peptide" evidence="1">
    <location>
        <begin position="1"/>
        <end position="20"/>
    </location>
</feature>
<sequence>MRPLFLLLMAPLLLTGCASRGLLESYPHQLDEVKTQLSRDNGQPLVPLQSGLDSQDGLLYAQEAGRVALLQGDFTQSRGYFEQAMAQYDRRDWKAMVSLTDLSAQAAGSTVSEQLIPYRGQAYERIMVHQYQALNYLFSGDLGGATVEARRADQAQTLALQAYRNRDEVQTLNNASINAELSRLDSQGGTALNSFLNSYTLYQNAVLFEAQGEANDALIDIRKALQAYPDNQLLGGEYVRLSCQLQIDCDGARKRFGKAPATKAGQGRVVVLVETGFVAAKQAITIPFTIDGYYQQVSMPTYRSQRPATQPVTIRLSGDHKYQGQAEVIGNMDHLAVRALQEQYPGILVRQALRVAAKAGTNQWAEKKGGDVGAIAMQLFNALTEQADRRSWLTLPHQAWMWPHQVTPGQYQLTINGSPQPIEVQAGKTTLIWAVQTGPRYRIHSVIL</sequence>
<proteinExistence type="predicted"/>
<dbReference type="InterPro" id="IPR011990">
    <property type="entry name" value="TPR-like_helical_dom_sf"/>
</dbReference>